<dbReference type="InterPro" id="IPR029058">
    <property type="entry name" value="AB_hydrolase_fold"/>
</dbReference>
<dbReference type="InterPro" id="IPR051049">
    <property type="entry name" value="Dienelactone_hydrolase-like"/>
</dbReference>
<organism evidence="2 3">
    <name type="scientific">Pseudonocardia humida</name>
    <dbReference type="NCBI Taxonomy" id="2800819"/>
    <lineage>
        <taxon>Bacteria</taxon>
        <taxon>Bacillati</taxon>
        <taxon>Actinomycetota</taxon>
        <taxon>Actinomycetes</taxon>
        <taxon>Pseudonocardiales</taxon>
        <taxon>Pseudonocardiaceae</taxon>
        <taxon>Pseudonocardia</taxon>
    </lineage>
</organism>
<dbReference type="RefSeq" id="WP_252445908.1">
    <property type="nucleotide sequence ID" value="NZ_JAGSOV010000082.1"/>
</dbReference>
<keyword evidence="2" id="KW-0378">Hydrolase</keyword>
<evidence type="ECO:0000259" key="1">
    <source>
        <dbReference type="Pfam" id="PF01738"/>
    </source>
</evidence>
<accession>A0ABT1ABV5</accession>
<sequence>MRDALRAGLITITGAGGDAIDAYLAHPIDGPPTGGVVVIHHMPGWDAGTKEITRRFAAWGYAAICPNLHHRDAPGADPDDAAAASRAAGGVPDERMLGDVGAAVEHLRGLGSANGRVATIGYCSGGRQSLLAGCRLPIDAAVDCYGAFVLSSPPSAIGIDWDPIGDALVDLRCPVLGLFGDEDRNPTPEEVAELDELLTRHGKEHEFHSYPDAGHGFFSTDRPAYRQAAAVDGWEKVRAFFGRHLS</sequence>
<evidence type="ECO:0000313" key="2">
    <source>
        <dbReference type="EMBL" id="MCO1660411.1"/>
    </source>
</evidence>
<dbReference type="Gene3D" id="3.40.50.1820">
    <property type="entry name" value="alpha/beta hydrolase"/>
    <property type="match status" value="1"/>
</dbReference>
<feature type="domain" description="Dienelactone hydrolase" evidence="1">
    <location>
        <begin position="20"/>
        <end position="244"/>
    </location>
</feature>
<reference evidence="2" key="1">
    <citation type="submission" date="2021-04" db="EMBL/GenBank/DDBJ databases">
        <title>Pseudonocardia sp. nov., isolated from sandy soil of mangrove forest.</title>
        <authorList>
            <person name="Zan Z."/>
            <person name="Huang R."/>
            <person name="Liu W."/>
        </authorList>
    </citation>
    <scope>NUCLEOTIDE SEQUENCE</scope>
    <source>
        <strain evidence="2">S2-4</strain>
    </source>
</reference>
<comment type="caution">
    <text evidence="2">The sequence shown here is derived from an EMBL/GenBank/DDBJ whole genome shotgun (WGS) entry which is preliminary data.</text>
</comment>
<dbReference type="InterPro" id="IPR002925">
    <property type="entry name" value="Dienelactn_hydro"/>
</dbReference>
<dbReference type="Pfam" id="PF01738">
    <property type="entry name" value="DLH"/>
    <property type="match status" value="1"/>
</dbReference>
<gene>
    <name evidence="2" type="ORF">KDL28_35670</name>
</gene>
<dbReference type="SUPFAM" id="SSF53474">
    <property type="entry name" value="alpha/beta-Hydrolases"/>
    <property type="match status" value="1"/>
</dbReference>
<evidence type="ECO:0000313" key="3">
    <source>
        <dbReference type="Proteomes" id="UP001165283"/>
    </source>
</evidence>
<dbReference type="PANTHER" id="PTHR46623">
    <property type="entry name" value="CARBOXYMETHYLENEBUTENOLIDASE-RELATED"/>
    <property type="match status" value="1"/>
</dbReference>
<keyword evidence="3" id="KW-1185">Reference proteome</keyword>
<dbReference type="GO" id="GO:0016787">
    <property type="term" value="F:hydrolase activity"/>
    <property type="evidence" value="ECO:0007669"/>
    <property type="project" value="UniProtKB-KW"/>
</dbReference>
<name>A0ABT1ABV5_9PSEU</name>
<proteinExistence type="predicted"/>
<dbReference type="Proteomes" id="UP001165283">
    <property type="component" value="Unassembled WGS sequence"/>
</dbReference>
<dbReference type="PANTHER" id="PTHR46623:SF6">
    <property type="entry name" value="ALPHA_BETA-HYDROLASES SUPERFAMILY PROTEIN"/>
    <property type="match status" value="1"/>
</dbReference>
<protein>
    <submittedName>
        <fullName evidence="2">Dienelactone hydrolase family protein</fullName>
    </submittedName>
</protein>
<dbReference type="EMBL" id="JAGSOV010000082">
    <property type="protein sequence ID" value="MCO1660411.1"/>
    <property type="molecule type" value="Genomic_DNA"/>
</dbReference>